<dbReference type="InterPro" id="IPR003711">
    <property type="entry name" value="CarD-like/TRCF_RID"/>
</dbReference>
<dbReference type="Proteomes" id="UP000318138">
    <property type="component" value="Chromosome"/>
</dbReference>
<name>A0A859FCA6_9BACI</name>
<keyword evidence="3" id="KW-1185">Reference proteome</keyword>
<dbReference type="InterPro" id="IPR036101">
    <property type="entry name" value="CarD-like/TRCF_RID_sf"/>
</dbReference>
<dbReference type="AlphaFoldDB" id="A0A859FCA6"/>
<dbReference type="Gene3D" id="2.40.10.170">
    <property type="match status" value="1"/>
</dbReference>
<dbReference type="EMBL" id="CP041372">
    <property type="protein sequence ID" value="QKS70879.1"/>
    <property type="molecule type" value="Genomic_DNA"/>
</dbReference>
<protein>
    <recommendedName>
        <fullName evidence="1">CarD-like/TRCF RNAP-interacting domain-containing protein</fullName>
    </recommendedName>
</protein>
<dbReference type="GO" id="GO:0009303">
    <property type="term" value="P:rRNA transcription"/>
    <property type="evidence" value="ECO:0007669"/>
    <property type="project" value="TreeGrafter"/>
</dbReference>
<dbReference type="PANTHER" id="PTHR38447:SF1">
    <property type="entry name" value="RNA POLYMERASE-BINDING TRANSCRIPTION FACTOR CARD"/>
    <property type="match status" value="1"/>
</dbReference>
<accession>A0A859FCA6</accession>
<dbReference type="Pfam" id="PF02559">
    <property type="entry name" value="CarD_TRCF_RID"/>
    <property type="match status" value="1"/>
</dbReference>
<dbReference type="SMART" id="SM01058">
    <property type="entry name" value="CarD_TRCF"/>
    <property type="match status" value="1"/>
</dbReference>
<dbReference type="PANTHER" id="PTHR38447">
    <property type="entry name" value="TRANSCRIPTION FACTOR YDEB-RELATED"/>
    <property type="match status" value="1"/>
</dbReference>
<proteinExistence type="predicted"/>
<evidence type="ECO:0000313" key="2">
    <source>
        <dbReference type="EMBL" id="QKS70879.1"/>
    </source>
</evidence>
<sequence length="168" mass="19409">MFEIGDHVVYPYHGAGTITDKVERTILGKEETYVVLTFPMNQMTIMLPEEKLQASGIRSVITLDKVQELIEHSLTLKPAQEFSRRDINDKHDKMKSGCIFDCTTIYTELMLKKKHSPDKLHIEERKQLDFARQLLKSELDFVEGLSSDEIEEFLSMQNREDTSELPSS</sequence>
<dbReference type="SUPFAM" id="SSF141259">
    <property type="entry name" value="CarD-like"/>
    <property type="match status" value="1"/>
</dbReference>
<dbReference type="InterPro" id="IPR048792">
    <property type="entry name" value="CarD_C"/>
</dbReference>
<feature type="domain" description="CarD-like/TRCF RNAP-interacting" evidence="1">
    <location>
        <begin position="1"/>
        <end position="110"/>
    </location>
</feature>
<gene>
    <name evidence="2" type="ORF">FLK61_29575</name>
</gene>
<organism evidence="2 3">
    <name type="scientific">Paenalkalicoccus suaedae</name>
    <dbReference type="NCBI Taxonomy" id="2592382"/>
    <lineage>
        <taxon>Bacteria</taxon>
        <taxon>Bacillati</taxon>
        <taxon>Bacillota</taxon>
        <taxon>Bacilli</taxon>
        <taxon>Bacillales</taxon>
        <taxon>Bacillaceae</taxon>
        <taxon>Paenalkalicoccus</taxon>
    </lineage>
</organism>
<evidence type="ECO:0000259" key="1">
    <source>
        <dbReference type="SMART" id="SM01058"/>
    </source>
</evidence>
<dbReference type="InterPro" id="IPR042215">
    <property type="entry name" value="CarD-like_C"/>
</dbReference>
<dbReference type="Pfam" id="PF21095">
    <property type="entry name" value="CarD_C"/>
    <property type="match status" value="1"/>
</dbReference>
<dbReference type="KEGG" id="psua:FLK61_29575"/>
<evidence type="ECO:0000313" key="3">
    <source>
        <dbReference type="Proteomes" id="UP000318138"/>
    </source>
</evidence>
<dbReference type="Gene3D" id="1.20.58.1290">
    <property type="entry name" value="CarD-like, C-terminal domain"/>
    <property type="match status" value="1"/>
</dbReference>
<dbReference type="RefSeq" id="WP_176008915.1">
    <property type="nucleotide sequence ID" value="NZ_CP041372.2"/>
</dbReference>
<dbReference type="InterPro" id="IPR052531">
    <property type="entry name" value="CarD-like_regulator"/>
</dbReference>
<reference evidence="3" key="1">
    <citation type="submission" date="2019-07" db="EMBL/GenBank/DDBJ databases">
        <title>Bacillus alkalisoli sp. nov. isolated from saline soil.</title>
        <authorList>
            <person name="Sun J.-Q."/>
            <person name="Xu L."/>
        </authorList>
    </citation>
    <scope>NUCLEOTIDE SEQUENCE [LARGE SCALE GENOMIC DNA]</scope>
    <source>
        <strain evidence="3">M4U3P1</strain>
    </source>
</reference>